<proteinExistence type="predicted"/>
<gene>
    <name evidence="2" type="ORF">QA636_35790</name>
</gene>
<dbReference type="RefSeq" id="WP_310885406.1">
    <property type="nucleotide sequence ID" value="NZ_CP121646.1"/>
</dbReference>
<dbReference type="PANTHER" id="PTHR13504">
    <property type="entry name" value="FIDO DOMAIN-CONTAINING PROTEIN DDB_G0283145"/>
    <property type="match status" value="1"/>
</dbReference>
<sequence>MKVMIGCAHLWFVTIHPFEGGNGRITRAIADMSLARSEGIPLRFYSMFARIRSERKIYYDMLETTQKADLDVTQWLEWFPGCLERAFSGTEIFSQPCLENCTFGSGMPWPRSTNGSAIC</sequence>
<keyword evidence="3" id="KW-1185">Reference proteome</keyword>
<organism evidence="2 3">
    <name type="scientific">Bradyrhizobium brasilense</name>
    <dbReference type="NCBI Taxonomy" id="1419277"/>
    <lineage>
        <taxon>Bacteria</taxon>
        <taxon>Pseudomonadati</taxon>
        <taxon>Pseudomonadota</taxon>
        <taxon>Alphaproteobacteria</taxon>
        <taxon>Hyphomicrobiales</taxon>
        <taxon>Nitrobacteraceae</taxon>
        <taxon>Bradyrhizobium</taxon>
    </lineage>
</organism>
<dbReference type="Pfam" id="PF02661">
    <property type="entry name" value="Fic"/>
    <property type="match status" value="1"/>
</dbReference>
<evidence type="ECO:0000259" key="1">
    <source>
        <dbReference type="PROSITE" id="PS51459"/>
    </source>
</evidence>
<feature type="domain" description="Fido" evidence="1">
    <location>
        <begin position="1"/>
        <end position="81"/>
    </location>
</feature>
<dbReference type="InterPro" id="IPR036597">
    <property type="entry name" value="Fido-like_dom_sf"/>
</dbReference>
<accession>A0ABY8JB81</accession>
<dbReference type="PANTHER" id="PTHR13504:SF33">
    <property type="entry name" value="FIC FAMILY PROTEIN"/>
    <property type="match status" value="1"/>
</dbReference>
<dbReference type="Proteomes" id="UP001221546">
    <property type="component" value="Chromosome"/>
</dbReference>
<reference evidence="2 3" key="1">
    <citation type="submission" date="2023-04" db="EMBL/GenBank/DDBJ databases">
        <title>Australian commercial rhizobial inoculants.</title>
        <authorList>
            <person name="Kohlmeier M.G."/>
            <person name="O'Hara G.W."/>
            <person name="Colombi E."/>
            <person name="Ramsay J.P."/>
            <person name="Terpolilli J."/>
        </authorList>
    </citation>
    <scope>NUCLEOTIDE SEQUENCE [LARGE SCALE GENOMIC DNA]</scope>
    <source>
        <strain evidence="2 3">CB627</strain>
    </source>
</reference>
<dbReference type="InterPro" id="IPR040198">
    <property type="entry name" value="Fido_containing"/>
</dbReference>
<dbReference type="PROSITE" id="PS51459">
    <property type="entry name" value="FIDO"/>
    <property type="match status" value="1"/>
</dbReference>
<name>A0ABY8JB81_9BRAD</name>
<dbReference type="InterPro" id="IPR003812">
    <property type="entry name" value="Fido"/>
</dbReference>
<protein>
    <submittedName>
        <fullName evidence="2">Fic family protein</fullName>
    </submittedName>
</protein>
<evidence type="ECO:0000313" key="2">
    <source>
        <dbReference type="EMBL" id="WFU62751.1"/>
    </source>
</evidence>
<dbReference type="SUPFAM" id="SSF140931">
    <property type="entry name" value="Fic-like"/>
    <property type="match status" value="1"/>
</dbReference>
<dbReference type="EMBL" id="CP121646">
    <property type="protein sequence ID" value="WFU62751.1"/>
    <property type="molecule type" value="Genomic_DNA"/>
</dbReference>
<evidence type="ECO:0000313" key="3">
    <source>
        <dbReference type="Proteomes" id="UP001221546"/>
    </source>
</evidence>
<dbReference type="Gene3D" id="1.10.3290.10">
    <property type="entry name" value="Fido-like domain"/>
    <property type="match status" value="1"/>
</dbReference>